<name>A0A6J5NWG4_9CAUD</name>
<protein>
    <submittedName>
        <fullName evidence="1">Uncharacterized protein</fullName>
    </submittedName>
</protein>
<gene>
    <name evidence="1" type="ORF">UFOVP783_8</name>
</gene>
<proteinExistence type="predicted"/>
<sequence>MSEKLTHPNGTIESATISIPLLKTNDGRPTCALHIRHTNTRCPFLRLQKTGQSGVCVLAHGGIYADTDGGAGFLRPAKDCPIHYTSTRYPRLVTSKEQPDPDKL</sequence>
<evidence type="ECO:0000313" key="1">
    <source>
        <dbReference type="EMBL" id="CAB4161946.1"/>
    </source>
</evidence>
<accession>A0A6J5NWG4</accession>
<organism evidence="1">
    <name type="scientific">uncultured Caudovirales phage</name>
    <dbReference type="NCBI Taxonomy" id="2100421"/>
    <lineage>
        <taxon>Viruses</taxon>
        <taxon>Duplodnaviria</taxon>
        <taxon>Heunggongvirae</taxon>
        <taxon>Uroviricota</taxon>
        <taxon>Caudoviricetes</taxon>
        <taxon>Peduoviridae</taxon>
        <taxon>Maltschvirus</taxon>
        <taxon>Maltschvirus maltsch</taxon>
    </lineage>
</organism>
<dbReference type="EMBL" id="LR796738">
    <property type="protein sequence ID" value="CAB4161946.1"/>
    <property type="molecule type" value="Genomic_DNA"/>
</dbReference>
<reference evidence="1" key="1">
    <citation type="submission" date="2020-04" db="EMBL/GenBank/DDBJ databases">
        <authorList>
            <person name="Chiriac C."/>
            <person name="Salcher M."/>
            <person name="Ghai R."/>
            <person name="Kavagutti S V."/>
        </authorList>
    </citation>
    <scope>NUCLEOTIDE SEQUENCE</scope>
</reference>